<dbReference type="Pfam" id="PF22191">
    <property type="entry name" value="IBR_1"/>
    <property type="match status" value="1"/>
</dbReference>
<evidence type="ECO:0000256" key="2">
    <source>
        <dbReference type="ARBA" id="ARBA00012251"/>
    </source>
</evidence>
<dbReference type="InterPro" id="IPR031127">
    <property type="entry name" value="E3_UB_ligase_RBR"/>
</dbReference>
<keyword evidence="8" id="KW-0862">Zinc</keyword>
<evidence type="ECO:0000259" key="10">
    <source>
        <dbReference type="PROSITE" id="PS51873"/>
    </source>
</evidence>
<keyword evidence="6" id="KW-0863">Zinc-finger</keyword>
<keyword evidence="7" id="KW-0833">Ubl conjugation pathway</keyword>
<comment type="caution">
    <text evidence="11">The sequence shown here is derived from an EMBL/GenBank/DDBJ whole genome shotgun (WGS) entry which is preliminary data.</text>
</comment>
<keyword evidence="3" id="KW-0808">Transferase</keyword>
<dbReference type="SUPFAM" id="SSF57850">
    <property type="entry name" value="RING/U-box"/>
    <property type="match status" value="3"/>
</dbReference>
<protein>
    <recommendedName>
        <fullName evidence="2">RBR-type E3 ubiquitin transferase</fullName>
        <ecNumber evidence="2">2.3.2.31</ecNumber>
    </recommendedName>
</protein>
<evidence type="ECO:0000256" key="9">
    <source>
        <dbReference type="SAM" id="SignalP"/>
    </source>
</evidence>
<proteinExistence type="predicted"/>
<dbReference type="OrthoDB" id="1431934at2759"/>
<evidence type="ECO:0000256" key="1">
    <source>
        <dbReference type="ARBA" id="ARBA00001798"/>
    </source>
</evidence>
<keyword evidence="9" id="KW-0732">Signal</keyword>
<keyword evidence="12" id="KW-1185">Reference proteome</keyword>
<evidence type="ECO:0000313" key="11">
    <source>
        <dbReference type="EMBL" id="ORY03551.1"/>
    </source>
</evidence>
<dbReference type="Proteomes" id="UP000193144">
    <property type="component" value="Unassembled WGS sequence"/>
</dbReference>
<feature type="signal peptide" evidence="9">
    <location>
        <begin position="1"/>
        <end position="23"/>
    </location>
</feature>
<dbReference type="EMBL" id="MCFA01000145">
    <property type="protein sequence ID" value="ORY03551.1"/>
    <property type="molecule type" value="Genomic_DNA"/>
</dbReference>
<feature type="chain" id="PRO_5013299465" description="RBR-type E3 ubiquitin transferase" evidence="9">
    <location>
        <begin position="24"/>
        <end position="398"/>
    </location>
</feature>
<organism evidence="11 12">
    <name type="scientific">Clohesyomyces aquaticus</name>
    <dbReference type="NCBI Taxonomy" id="1231657"/>
    <lineage>
        <taxon>Eukaryota</taxon>
        <taxon>Fungi</taxon>
        <taxon>Dikarya</taxon>
        <taxon>Ascomycota</taxon>
        <taxon>Pezizomycotina</taxon>
        <taxon>Dothideomycetes</taxon>
        <taxon>Pleosporomycetidae</taxon>
        <taxon>Pleosporales</taxon>
        <taxon>Lindgomycetaceae</taxon>
        <taxon>Clohesyomyces</taxon>
    </lineage>
</organism>
<dbReference type="Gene3D" id="3.30.40.10">
    <property type="entry name" value="Zinc/RING finger domain, C3HC4 (zinc finger)"/>
    <property type="match status" value="1"/>
</dbReference>
<dbReference type="InterPro" id="IPR017907">
    <property type="entry name" value="Znf_RING_CS"/>
</dbReference>
<sequence length="398" mass="45864">MAVGWITSLIKALIGILHTSVRSGKIKRKTFLHCEYYDWLYHDTSSSILSTNRYHQVSSYRTALQRLKPRPRRQQMELATKLWSHCVKTGIMQGCIDAPNAGGISVWGRLDTPVGQNLDSNNCMFPIFPSLIKRTATSKECIVCAEDKFEVNYGTWEEWTRLHSEFPGPWMWEILEFPIGEHQRCSHSLDVCRECVATHIATCVNDANLTRIACPQCDRIFDYEEIEKLSRRELFERYDKLLLRNVLSKLPNFRWCLNPTCDSGQVYDNIDSTLACIQCRACNFRMCFRHEQPWHVGLNCTEFTSALAGDPKYLETQKIIKNSTKACPQCTVRIEKGSGCFHMTCSKCKHEFCWECLASWKDVRYDKAKHAEGCYFRTSTQSPTRISGTDLATALRRS</sequence>
<dbReference type="PROSITE" id="PS00518">
    <property type="entry name" value="ZF_RING_1"/>
    <property type="match status" value="1"/>
</dbReference>
<dbReference type="InterPro" id="IPR013083">
    <property type="entry name" value="Znf_RING/FYVE/PHD"/>
</dbReference>
<dbReference type="EC" id="2.3.2.31" evidence="2"/>
<comment type="catalytic activity">
    <reaction evidence="1">
        <text>[E2 ubiquitin-conjugating enzyme]-S-ubiquitinyl-L-cysteine + [acceptor protein]-L-lysine = [E2 ubiquitin-conjugating enzyme]-L-cysteine + [acceptor protein]-N(6)-ubiquitinyl-L-lysine.</text>
        <dbReference type="EC" id="2.3.2.31"/>
    </reaction>
</comment>
<name>A0A1Y1YZV0_9PLEO</name>
<dbReference type="GO" id="GO:0061630">
    <property type="term" value="F:ubiquitin protein ligase activity"/>
    <property type="evidence" value="ECO:0007669"/>
    <property type="project" value="UniProtKB-EC"/>
</dbReference>
<evidence type="ECO:0000256" key="4">
    <source>
        <dbReference type="ARBA" id="ARBA00022723"/>
    </source>
</evidence>
<evidence type="ECO:0000256" key="8">
    <source>
        <dbReference type="ARBA" id="ARBA00022833"/>
    </source>
</evidence>
<evidence type="ECO:0000256" key="3">
    <source>
        <dbReference type="ARBA" id="ARBA00022679"/>
    </source>
</evidence>
<dbReference type="SMART" id="SM00647">
    <property type="entry name" value="IBR"/>
    <property type="match status" value="2"/>
</dbReference>
<dbReference type="Pfam" id="PF01485">
    <property type="entry name" value="IBR"/>
    <property type="match status" value="1"/>
</dbReference>
<evidence type="ECO:0000256" key="6">
    <source>
        <dbReference type="ARBA" id="ARBA00022771"/>
    </source>
</evidence>
<feature type="domain" description="RING-type" evidence="10">
    <location>
        <begin position="164"/>
        <end position="374"/>
    </location>
</feature>
<evidence type="ECO:0000256" key="7">
    <source>
        <dbReference type="ARBA" id="ARBA00022786"/>
    </source>
</evidence>
<dbReference type="InterPro" id="IPR044066">
    <property type="entry name" value="TRIAD_supradom"/>
</dbReference>
<evidence type="ECO:0000256" key="5">
    <source>
        <dbReference type="ARBA" id="ARBA00022737"/>
    </source>
</evidence>
<accession>A0A1Y1YZV0</accession>
<dbReference type="InterPro" id="IPR002867">
    <property type="entry name" value="IBR_dom"/>
</dbReference>
<dbReference type="GO" id="GO:0008270">
    <property type="term" value="F:zinc ion binding"/>
    <property type="evidence" value="ECO:0007669"/>
    <property type="project" value="UniProtKB-KW"/>
</dbReference>
<dbReference type="GO" id="GO:0016567">
    <property type="term" value="P:protein ubiquitination"/>
    <property type="evidence" value="ECO:0007669"/>
    <property type="project" value="InterPro"/>
</dbReference>
<dbReference type="PROSITE" id="PS51873">
    <property type="entry name" value="TRIAD"/>
    <property type="match status" value="1"/>
</dbReference>
<dbReference type="Gene3D" id="1.20.120.1750">
    <property type="match status" value="1"/>
</dbReference>
<reference evidence="11 12" key="1">
    <citation type="submission" date="2016-07" db="EMBL/GenBank/DDBJ databases">
        <title>Pervasive Adenine N6-methylation of Active Genes in Fungi.</title>
        <authorList>
            <consortium name="DOE Joint Genome Institute"/>
            <person name="Mondo S.J."/>
            <person name="Dannebaum R.O."/>
            <person name="Kuo R.C."/>
            <person name="Labutti K."/>
            <person name="Haridas S."/>
            <person name="Kuo A."/>
            <person name="Salamov A."/>
            <person name="Ahrendt S.R."/>
            <person name="Lipzen A."/>
            <person name="Sullivan W."/>
            <person name="Andreopoulos W.B."/>
            <person name="Clum A."/>
            <person name="Lindquist E."/>
            <person name="Daum C."/>
            <person name="Ramamoorthy G.K."/>
            <person name="Gryganskyi A."/>
            <person name="Culley D."/>
            <person name="Magnuson J.K."/>
            <person name="James T.Y."/>
            <person name="O'Malley M.A."/>
            <person name="Stajich J.E."/>
            <person name="Spatafora J.W."/>
            <person name="Visel A."/>
            <person name="Grigoriev I.V."/>
        </authorList>
    </citation>
    <scope>NUCLEOTIDE SEQUENCE [LARGE SCALE GENOMIC DNA]</scope>
    <source>
        <strain evidence="11 12">CBS 115471</strain>
    </source>
</reference>
<evidence type="ECO:0000313" key="12">
    <source>
        <dbReference type="Proteomes" id="UP000193144"/>
    </source>
</evidence>
<dbReference type="AlphaFoldDB" id="A0A1Y1YZV0"/>
<gene>
    <name evidence="11" type="ORF">BCR34DRAFT_69501</name>
</gene>
<keyword evidence="5" id="KW-0677">Repeat</keyword>
<dbReference type="STRING" id="1231657.A0A1Y1YZV0"/>
<keyword evidence="4" id="KW-0479">Metal-binding</keyword>
<dbReference type="PANTHER" id="PTHR11685">
    <property type="entry name" value="RBR FAMILY RING FINGER AND IBR DOMAIN-CONTAINING"/>
    <property type="match status" value="1"/>
</dbReference>